<gene>
    <name evidence="8" type="ORF">BUZ14_12770</name>
</gene>
<comment type="cofactor">
    <cofactor evidence="1">
        <name>pyridoxal 5'-phosphate</name>
        <dbReference type="ChEBI" id="CHEBI:597326"/>
    </cofactor>
</comment>
<dbReference type="OrthoDB" id="9815233at2"/>
<evidence type="ECO:0000256" key="4">
    <source>
        <dbReference type="ARBA" id="ARBA00022898"/>
    </source>
</evidence>
<keyword evidence="4" id="KW-0663">Pyridoxal phosphate</keyword>
<dbReference type="InterPro" id="IPR015421">
    <property type="entry name" value="PyrdxlP-dep_Trfase_major"/>
</dbReference>
<comment type="caution">
    <text evidence="8">The sequence shown here is derived from an EMBL/GenBank/DDBJ whole genome shotgun (WGS) entry which is preliminary data.</text>
</comment>
<evidence type="ECO:0000256" key="2">
    <source>
        <dbReference type="ARBA" id="ARBA00010671"/>
    </source>
</evidence>
<evidence type="ECO:0000256" key="1">
    <source>
        <dbReference type="ARBA" id="ARBA00001933"/>
    </source>
</evidence>
<evidence type="ECO:0000256" key="5">
    <source>
        <dbReference type="ARBA" id="ARBA00023239"/>
    </source>
</evidence>
<accession>A0A3A0VLW1</accession>
<keyword evidence="5" id="KW-0456">Lyase</keyword>
<dbReference type="EMBL" id="QYJN01000009">
    <property type="protein sequence ID" value="RIP32655.1"/>
    <property type="molecule type" value="Genomic_DNA"/>
</dbReference>
<evidence type="ECO:0000259" key="6">
    <source>
        <dbReference type="Pfam" id="PF01276"/>
    </source>
</evidence>
<dbReference type="Pfam" id="PF03711">
    <property type="entry name" value="OKR_DC_1_C"/>
    <property type="match status" value="1"/>
</dbReference>
<sequence length="448" mass="51445">MSKPLSDKLDNLLNEGAISLHVPGHKNMTIGNLDKHLSLNMDMTEITGLDDLHHPEEVILKSMKTINKHKDYTAHFLVNGTTSGILSVIQAFSTVNGKYIVARNSHKSVFHGLDLVNEDATLLEMNLSKRTNQYEGPNVNAEIKDFNEAKLGIFTYPNYYGECFDVQAMINRFKLEKIPVLIDEAHGAHFDLEGFPTSSLNMGADYVVQSYHKTLPALTMGSVIFIHKNAAQKENVLKYMSYFQTSSPSYLIMSSLEQAQRFYERYDGQDFYNKRTQLVEKIKAMDMNVLEVDDKLKLLVSCPGYSGFDLQRMFEEKGIYVELADEYQILLILPLWHSDDCYPYDTLLTKINELKIERREKKETSEVNIRLQSGTYHSGDIKKSRWVDIDKAENEILGNDIVPYPPGIPVMFKGETITQNMIKLMNYWHEQHVRVEGIKKHKIEIKDE</sequence>
<dbReference type="SUPFAM" id="SSF55904">
    <property type="entry name" value="Ornithine decarboxylase C-terminal domain"/>
    <property type="match status" value="1"/>
</dbReference>
<organism evidence="8 9">
    <name type="scientific">Staphylococcus gallinarum</name>
    <dbReference type="NCBI Taxonomy" id="1293"/>
    <lineage>
        <taxon>Bacteria</taxon>
        <taxon>Bacillati</taxon>
        <taxon>Bacillota</taxon>
        <taxon>Bacilli</taxon>
        <taxon>Bacillales</taxon>
        <taxon>Staphylococcaceae</taxon>
        <taxon>Staphylococcus</taxon>
    </lineage>
</organism>
<evidence type="ECO:0000256" key="3">
    <source>
        <dbReference type="ARBA" id="ARBA00022793"/>
    </source>
</evidence>
<name>A0A3A0VLW1_STAGA</name>
<dbReference type="PANTHER" id="PTHR43277">
    <property type="entry name" value="ARGININE DECARBOXYLASE"/>
    <property type="match status" value="1"/>
</dbReference>
<dbReference type="GO" id="GO:0016831">
    <property type="term" value="F:carboxy-lyase activity"/>
    <property type="evidence" value="ECO:0007669"/>
    <property type="project" value="UniProtKB-KW"/>
</dbReference>
<dbReference type="Gene3D" id="3.40.640.10">
    <property type="entry name" value="Type I PLP-dependent aspartate aminotransferase-like (Major domain)"/>
    <property type="match status" value="1"/>
</dbReference>
<dbReference type="Pfam" id="PF01276">
    <property type="entry name" value="OKR_DC_1"/>
    <property type="match status" value="1"/>
</dbReference>
<reference evidence="8 9" key="1">
    <citation type="journal article" date="2016" name="Front. Microbiol.">
        <title>Comprehensive Phylogenetic Analysis of Bovine Non-aureus Staphylococci Species Based on Whole-Genome Sequencing.</title>
        <authorList>
            <person name="Naushad S."/>
            <person name="Barkema H.W."/>
            <person name="Luby C."/>
            <person name="Condas L.A."/>
            <person name="Nobrega D.B."/>
            <person name="Carson D.A."/>
            <person name="De Buck J."/>
        </authorList>
    </citation>
    <scope>NUCLEOTIDE SEQUENCE [LARGE SCALE GENOMIC DNA]</scope>
    <source>
        <strain evidence="8 9">SNUC 4781</strain>
    </source>
</reference>
<feature type="domain" description="Orn/Lys/Arg decarboxylase C-terminal" evidence="7">
    <location>
        <begin position="383"/>
        <end position="428"/>
    </location>
</feature>
<comment type="similarity">
    <text evidence="2">Belongs to the Orn/Lys/Arg decarboxylase class-I family.</text>
</comment>
<dbReference type="InterPro" id="IPR015424">
    <property type="entry name" value="PyrdxlP-dep_Trfase"/>
</dbReference>
<keyword evidence="3" id="KW-0210">Decarboxylase</keyword>
<dbReference type="AlphaFoldDB" id="A0A3A0VLW1"/>
<protein>
    <submittedName>
        <fullName evidence="8">Lysine decarboxylase</fullName>
    </submittedName>
</protein>
<proteinExistence type="inferred from homology"/>
<dbReference type="RefSeq" id="WP_119486231.1">
    <property type="nucleotide sequence ID" value="NZ_QYJN01000009.1"/>
</dbReference>
<dbReference type="InterPro" id="IPR000310">
    <property type="entry name" value="Orn/Lys/Arg_deCO2ase_major_dom"/>
</dbReference>
<dbReference type="InterPro" id="IPR008286">
    <property type="entry name" value="Prn/Lys/Arg_de-COase_C"/>
</dbReference>
<dbReference type="PANTHER" id="PTHR43277:SF3">
    <property type="entry name" value="DECARBOXYLASE, PUTATIVE-RELATED"/>
    <property type="match status" value="1"/>
</dbReference>
<evidence type="ECO:0000313" key="9">
    <source>
        <dbReference type="Proteomes" id="UP000265541"/>
    </source>
</evidence>
<evidence type="ECO:0000259" key="7">
    <source>
        <dbReference type="Pfam" id="PF03711"/>
    </source>
</evidence>
<dbReference type="SUPFAM" id="SSF53383">
    <property type="entry name" value="PLP-dependent transferases"/>
    <property type="match status" value="1"/>
</dbReference>
<dbReference type="InterPro" id="IPR036633">
    <property type="entry name" value="Prn/Lys/Arg_de-COase_C_sf"/>
</dbReference>
<dbReference type="Proteomes" id="UP000265541">
    <property type="component" value="Unassembled WGS sequence"/>
</dbReference>
<dbReference type="Gene3D" id="3.90.105.10">
    <property type="entry name" value="Molybdopterin biosynthesis moea protein, domain 2"/>
    <property type="match status" value="1"/>
</dbReference>
<feature type="domain" description="Orn/Lys/Arg decarboxylases family 1 pyridoxal-P attachment site" evidence="6">
    <location>
        <begin position="4"/>
        <end position="283"/>
    </location>
</feature>
<dbReference type="InterPro" id="IPR052357">
    <property type="entry name" value="Orn_Lys_Arg_decarboxylase-I"/>
</dbReference>
<evidence type="ECO:0000313" key="8">
    <source>
        <dbReference type="EMBL" id="RIP32655.1"/>
    </source>
</evidence>